<keyword evidence="4 5" id="KW-0408">Iron</keyword>
<proteinExistence type="inferred from homology"/>
<feature type="domain" description="CcmH/CycL/Ccl2/NrfF N-terminal" evidence="6">
    <location>
        <begin position="25"/>
        <end position="144"/>
    </location>
</feature>
<dbReference type="GO" id="GO:0046872">
    <property type="term" value="F:metal ion binding"/>
    <property type="evidence" value="ECO:0007669"/>
    <property type="project" value="UniProtKB-KW"/>
</dbReference>
<dbReference type="Proteomes" id="UP000664417">
    <property type="component" value="Unassembled WGS sequence"/>
</dbReference>
<dbReference type="EMBL" id="JAFREP010000033">
    <property type="protein sequence ID" value="MBO1322301.1"/>
    <property type="molecule type" value="Genomic_DNA"/>
</dbReference>
<comment type="function">
    <text evidence="5">Possible subunit of a heme lyase.</text>
</comment>
<feature type="transmembrane region" description="Helical" evidence="5">
    <location>
        <begin position="109"/>
        <end position="131"/>
    </location>
</feature>
<gene>
    <name evidence="7" type="ORF">J3U88_27760</name>
</gene>
<reference evidence="7" key="1">
    <citation type="submission" date="2021-03" db="EMBL/GenBank/DDBJ databases">
        <authorList>
            <person name="Wang G."/>
        </authorList>
    </citation>
    <scope>NUCLEOTIDE SEQUENCE</scope>
    <source>
        <strain evidence="7">KCTC 12899</strain>
    </source>
</reference>
<keyword evidence="5" id="KW-1133">Transmembrane helix</keyword>
<evidence type="ECO:0000256" key="1">
    <source>
        <dbReference type="ARBA" id="ARBA00010342"/>
    </source>
</evidence>
<accession>A0A8J7QJZ0</accession>
<comment type="similarity">
    <text evidence="1 5">Belongs to the CcmH/CycL/Ccl2/NrfF family.</text>
</comment>
<sequence length="156" mass="17537">MRGLIGCLLLMGFAVYGQQLVVPKELDAKQAKLYEKVAISVVAPCCKNMIPVAFHESPMAQDVLAEIKSGVVGGKSEAEIHQLLRDMRFEGNEEARVIFAIPDKNWLGMLAWMAPFGFIFLMCCVMGYILMGTRRPKKQESLDLDSVRERVMKDMH</sequence>
<evidence type="ECO:0000259" key="6">
    <source>
        <dbReference type="Pfam" id="PF03918"/>
    </source>
</evidence>
<dbReference type="Pfam" id="PF03918">
    <property type="entry name" value="CcmH"/>
    <property type="match status" value="1"/>
</dbReference>
<dbReference type="RefSeq" id="WP_207862270.1">
    <property type="nucleotide sequence ID" value="NZ_JAFREP010000033.1"/>
</dbReference>
<dbReference type="InterPro" id="IPR038297">
    <property type="entry name" value="CcmH/CycL/NrfF/Ccl2_sf"/>
</dbReference>
<comment type="caution">
    <text evidence="7">The sequence shown here is derived from an EMBL/GenBank/DDBJ whole genome shotgun (WGS) entry which is preliminary data.</text>
</comment>
<protein>
    <recommendedName>
        <fullName evidence="5">Cytochrome c-type biogenesis protein</fullName>
    </recommendedName>
</protein>
<evidence type="ECO:0000256" key="4">
    <source>
        <dbReference type="ARBA" id="ARBA00023004"/>
    </source>
</evidence>
<evidence type="ECO:0000256" key="5">
    <source>
        <dbReference type="RuleBase" id="RU364112"/>
    </source>
</evidence>
<keyword evidence="5" id="KW-0812">Transmembrane</keyword>
<name>A0A8J7QJZ0_9BACT</name>
<dbReference type="InterPro" id="IPR005616">
    <property type="entry name" value="CcmH/CycL/Ccl2/NrfF_N"/>
</dbReference>
<evidence type="ECO:0000313" key="8">
    <source>
        <dbReference type="Proteomes" id="UP000664417"/>
    </source>
</evidence>
<evidence type="ECO:0000256" key="3">
    <source>
        <dbReference type="ARBA" id="ARBA00022723"/>
    </source>
</evidence>
<keyword evidence="5" id="KW-0472">Membrane</keyword>
<dbReference type="AlphaFoldDB" id="A0A8J7QJZ0"/>
<dbReference type="Gene3D" id="1.10.8.640">
    <property type="entry name" value="Cytochrome C biogenesis protein"/>
    <property type="match status" value="1"/>
</dbReference>
<organism evidence="7 8">
    <name type="scientific">Acanthopleuribacter pedis</name>
    <dbReference type="NCBI Taxonomy" id="442870"/>
    <lineage>
        <taxon>Bacteria</taxon>
        <taxon>Pseudomonadati</taxon>
        <taxon>Acidobacteriota</taxon>
        <taxon>Holophagae</taxon>
        <taxon>Acanthopleuribacterales</taxon>
        <taxon>Acanthopleuribacteraceae</taxon>
        <taxon>Acanthopleuribacter</taxon>
    </lineage>
</organism>
<keyword evidence="3 5" id="KW-0479">Metal-binding</keyword>
<keyword evidence="5" id="KW-0732">Signal</keyword>
<keyword evidence="8" id="KW-1185">Reference proteome</keyword>
<evidence type="ECO:0000313" key="7">
    <source>
        <dbReference type="EMBL" id="MBO1322301.1"/>
    </source>
</evidence>
<evidence type="ECO:0000256" key="2">
    <source>
        <dbReference type="ARBA" id="ARBA00022617"/>
    </source>
</evidence>
<keyword evidence="2 5" id="KW-0349">Heme</keyword>